<dbReference type="PROSITE" id="PS50850">
    <property type="entry name" value="MFS"/>
    <property type="match status" value="1"/>
</dbReference>
<feature type="transmembrane region" description="Helical" evidence="6">
    <location>
        <begin position="126"/>
        <end position="146"/>
    </location>
</feature>
<dbReference type="PANTHER" id="PTHR23501:SF43">
    <property type="entry name" value="MULTIDRUG TRANSPORTER, PUTATIVE (AFU_ORTHOLOGUE AFUA_6G03040)-RELATED"/>
    <property type="match status" value="1"/>
</dbReference>
<feature type="transmembrane region" description="Helical" evidence="6">
    <location>
        <begin position="187"/>
        <end position="211"/>
    </location>
</feature>
<proteinExistence type="predicted"/>
<dbReference type="PANTHER" id="PTHR23501">
    <property type="entry name" value="MAJOR FACILITATOR SUPERFAMILY"/>
    <property type="match status" value="1"/>
</dbReference>
<feature type="region of interest" description="Disordered" evidence="5">
    <location>
        <begin position="1"/>
        <end position="20"/>
    </location>
</feature>
<evidence type="ECO:0000256" key="4">
    <source>
        <dbReference type="ARBA" id="ARBA00023136"/>
    </source>
</evidence>
<organism evidence="8 9">
    <name type="scientific">Lepraria finkii</name>
    <dbReference type="NCBI Taxonomy" id="1340010"/>
    <lineage>
        <taxon>Eukaryota</taxon>
        <taxon>Fungi</taxon>
        <taxon>Dikarya</taxon>
        <taxon>Ascomycota</taxon>
        <taxon>Pezizomycotina</taxon>
        <taxon>Lecanoromycetes</taxon>
        <taxon>OSLEUM clade</taxon>
        <taxon>Lecanoromycetidae</taxon>
        <taxon>Lecanorales</taxon>
        <taxon>Lecanorineae</taxon>
        <taxon>Stereocaulaceae</taxon>
        <taxon>Lepraria</taxon>
    </lineage>
</organism>
<comment type="caution">
    <text evidence="8">The sequence shown here is derived from an EMBL/GenBank/DDBJ whole genome shotgun (WGS) entry which is preliminary data.</text>
</comment>
<gene>
    <name evidence="8" type="ORF">ABVK25_012167</name>
</gene>
<keyword evidence="9" id="KW-1185">Reference proteome</keyword>
<feature type="transmembrane region" description="Helical" evidence="6">
    <location>
        <begin position="349"/>
        <end position="368"/>
    </location>
</feature>
<feature type="transmembrane region" description="Helical" evidence="6">
    <location>
        <begin position="101"/>
        <end position="120"/>
    </location>
</feature>
<evidence type="ECO:0000256" key="6">
    <source>
        <dbReference type="SAM" id="Phobius"/>
    </source>
</evidence>
<dbReference type="InterPro" id="IPR011701">
    <property type="entry name" value="MFS"/>
</dbReference>
<keyword evidence="4 6" id="KW-0472">Membrane</keyword>
<evidence type="ECO:0000313" key="8">
    <source>
        <dbReference type="EMBL" id="KAL2045371.1"/>
    </source>
</evidence>
<dbReference type="EMBL" id="JBHFEH010000152">
    <property type="protein sequence ID" value="KAL2045371.1"/>
    <property type="molecule type" value="Genomic_DNA"/>
</dbReference>
<name>A0ABR4AIP0_9LECA</name>
<feature type="transmembrane region" description="Helical" evidence="6">
    <location>
        <begin position="232"/>
        <end position="254"/>
    </location>
</feature>
<keyword evidence="3 6" id="KW-1133">Transmembrane helix</keyword>
<comment type="subcellular location">
    <subcellularLocation>
        <location evidence="1">Membrane</location>
        <topology evidence="1">Multi-pass membrane protein</topology>
    </subcellularLocation>
</comment>
<evidence type="ECO:0000313" key="9">
    <source>
        <dbReference type="Proteomes" id="UP001590951"/>
    </source>
</evidence>
<evidence type="ECO:0000259" key="7">
    <source>
        <dbReference type="PROSITE" id="PS50850"/>
    </source>
</evidence>
<evidence type="ECO:0000256" key="1">
    <source>
        <dbReference type="ARBA" id="ARBA00004141"/>
    </source>
</evidence>
<feature type="domain" description="Major facilitator superfamily (MFS) profile" evidence="7">
    <location>
        <begin position="1"/>
        <end position="538"/>
    </location>
</feature>
<dbReference type="Proteomes" id="UP001590951">
    <property type="component" value="Unassembled WGS sequence"/>
</dbReference>
<feature type="transmembrane region" description="Helical" evidence="6">
    <location>
        <begin position="266"/>
        <end position="285"/>
    </location>
</feature>
<feature type="transmembrane region" description="Helical" evidence="6">
    <location>
        <begin position="158"/>
        <end position="181"/>
    </location>
</feature>
<dbReference type="Gene3D" id="1.20.1720.10">
    <property type="entry name" value="Multidrug resistance protein D"/>
    <property type="match status" value="1"/>
</dbReference>
<evidence type="ECO:0000256" key="5">
    <source>
        <dbReference type="SAM" id="MobiDB-lite"/>
    </source>
</evidence>
<feature type="transmembrane region" description="Helical" evidence="6">
    <location>
        <begin position="375"/>
        <end position="396"/>
    </location>
</feature>
<dbReference type="SUPFAM" id="SSF103473">
    <property type="entry name" value="MFS general substrate transporter"/>
    <property type="match status" value="2"/>
</dbReference>
<evidence type="ECO:0000256" key="2">
    <source>
        <dbReference type="ARBA" id="ARBA00022692"/>
    </source>
</evidence>
<dbReference type="PROSITE" id="PS00216">
    <property type="entry name" value="SUGAR_TRANSPORT_1"/>
    <property type="match status" value="1"/>
</dbReference>
<dbReference type="PRINTS" id="PR01036">
    <property type="entry name" value="TCRTETB"/>
</dbReference>
<dbReference type="InterPro" id="IPR036259">
    <property type="entry name" value="MFS_trans_sf"/>
</dbReference>
<keyword evidence="2 6" id="KW-0812">Transmembrane</keyword>
<dbReference type="Pfam" id="PF07690">
    <property type="entry name" value="MFS_1"/>
    <property type="match status" value="1"/>
</dbReference>
<accession>A0ABR4AIP0</accession>
<evidence type="ECO:0000256" key="3">
    <source>
        <dbReference type="ARBA" id="ARBA00022989"/>
    </source>
</evidence>
<protein>
    <recommendedName>
        <fullName evidence="7">Major facilitator superfamily (MFS) profile domain-containing protein</fullName>
    </recommendedName>
</protein>
<dbReference type="InterPro" id="IPR020846">
    <property type="entry name" value="MFS_dom"/>
</dbReference>
<dbReference type="InterPro" id="IPR005829">
    <property type="entry name" value="Sugar_transporter_CS"/>
</dbReference>
<feature type="transmembrane region" description="Helical" evidence="6">
    <location>
        <begin position="71"/>
        <end position="89"/>
    </location>
</feature>
<feature type="transmembrane region" description="Helical" evidence="6">
    <location>
        <begin position="408"/>
        <end position="428"/>
    </location>
</feature>
<reference evidence="8 9" key="1">
    <citation type="submission" date="2024-09" db="EMBL/GenBank/DDBJ databases">
        <title>Rethinking Asexuality: The Enigmatic Case of Functional Sexual Genes in Lepraria (Stereocaulaceae).</title>
        <authorList>
            <person name="Doellman M."/>
            <person name="Sun Y."/>
            <person name="Barcenas-Pena A."/>
            <person name="Lumbsch H.T."/>
            <person name="Grewe F."/>
        </authorList>
    </citation>
    <scope>NUCLEOTIDE SEQUENCE [LARGE SCALE GENOMIC DNA]</scope>
    <source>
        <strain evidence="8 9">Grewe 0041</strain>
    </source>
</reference>
<feature type="transmembrane region" description="Helical" evidence="6">
    <location>
        <begin position="309"/>
        <end position="329"/>
    </location>
</feature>
<sequence length="539" mass="58147">MADGQMKPSTHTPIESSPEIAETDNAEITTTLGEDNTDVESQRSGAGLVVVYLEGWRLHVLTIAFDTSSRSSWIVTSYLLAYTGFLIILSKFSDIFGRKPLIVLTVFLFTVFSAACGAAQNLVDLIILRAFQGIGGGGIYTLVFVISSQMVPMEGYAALSGILSSAYALSAVLGPILGGLISDHTTWRWVFLLNAPAGTIALGMIFLAMPASFPHQSTSSDSIRSKLNKVTIWRFDFLGAFLLLGASILFVSAVEEGGTEYSWKSPVIIALLPLSTVLWIVFFFWEKYVSGRREAQEPVLPWRLIKDRFAMGFLLNALFGGAVFIPVVINVPQRFQVVNNVSAFGASWRLLALMLCTPLGSAVSGFMIQKLKFPTLHIFLVAALLQTIGLALMGSLSTSQLEVSSAQYAYQVILGLGIGLSLSSVIIATPTVVKEKDTAVFMGALAQARILGGSIGLAICSNILNGKIKSASSFLSPQQLHGLLESAQNAKKLPPSFEKMVRGVYAEGYNQEMQALTAFGGAAVLATLLMWEKKPRKMQ</sequence>
<dbReference type="Gene3D" id="1.20.1250.20">
    <property type="entry name" value="MFS general substrate transporter like domains"/>
    <property type="match status" value="1"/>
</dbReference>